<organism evidence="2 3">
    <name type="scientific">candidate division CPR1 bacterium GW2011_GWA2_42_17</name>
    <dbReference type="NCBI Taxonomy" id="1618341"/>
    <lineage>
        <taxon>Bacteria</taxon>
        <taxon>candidate division CPR1</taxon>
    </lineage>
</organism>
<dbReference type="InterPro" id="IPR013216">
    <property type="entry name" value="Methyltransf_11"/>
</dbReference>
<dbReference type="Proteomes" id="UP000034875">
    <property type="component" value="Unassembled WGS sequence"/>
</dbReference>
<dbReference type="Pfam" id="PF08241">
    <property type="entry name" value="Methyltransf_11"/>
    <property type="match status" value="1"/>
</dbReference>
<protein>
    <submittedName>
        <fullName evidence="2">Methyltransferase type 11</fullName>
    </submittedName>
</protein>
<name>A0A0G0Z160_9BACT</name>
<dbReference type="Gene3D" id="3.40.50.150">
    <property type="entry name" value="Vaccinia Virus protein VP39"/>
    <property type="match status" value="1"/>
</dbReference>
<keyword evidence="2" id="KW-0489">Methyltransferase</keyword>
<dbReference type="InterPro" id="IPR029063">
    <property type="entry name" value="SAM-dependent_MTases_sf"/>
</dbReference>
<accession>A0A0G0Z160</accession>
<comment type="caution">
    <text evidence="2">The sequence shown here is derived from an EMBL/GenBank/DDBJ whole genome shotgun (WGS) entry which is preliminary data.</text>
</comment>
<keyword evidence="2" id="KW-0808">Transferase</keyword>
<dbReference type="AlphaFoldDB" id="A0A0G0Z160"/>
<evidence type="ECO:0000259" key="1">
    <source>
        <dbReference type="Pfam" id="PF08241"/>
    </source>
</evidence>
<gene>
    <name evidence="2" type="ORF">UV05_C0042G0014</name>
</gene>
<evidence type="ECO:0000313" key="3">
    <source>
        <dbReference type="Proteomes" id="UP000034875"/>
    </source>
</evidence>
<dbReference type="GO" id="GO:0008757">
    <property type="term" value="F:S-adenosylmethionine-dependent methyltransferase activity"/>
    <property type="evidence" value="ECO:0007669"/>
    <property type="project" value="InterPro"/>
</dbReference>
<feature type="domain" description="Methyltransferase type 11" evidence="1">
    <location>
        <begin position="62"/>
        <end position="110"/>
    </location>
</feature>
<sequence>MKDFIFGTFRRRLVDRDLWRYRDLLDGRVLDLGGGRTRGEFPHGKELGWVVLDIDIGLEPAIVGDAQKLPFRNEVFDAVKCSELTGYLFEPLKMLKEVARVLKSGGRTVITSPFLTPYDHDQHDSVRLTGAWWEWAAKRAGLTIEKLEPQGYFFSVLGDAEKYWIFHWWLPLRYLGYLIMFPVYELLFWWEQHVPVPDYFKRFTTGFLVVLKKPRDRHGPPRRASR</sequence>
<proteinExistence type="predicted"/>
<dbReference type="GO" id="GO:0032259">
    <property type="term" value="P:methylation"/>
    <property type="evidence" value="ECO:0007669"/>
    <property type="project" value="UniProtKB-KW"/>
</dbReference>
<dbReference type="SUPFAM" id="SSF53335">
    <property type="entry name" value="S-adenosyl-L-methionine-dependent methyltransferases"/>
    <property type="match status" value="1"/>
</dbReference>
<evidence type="ECO:0000313" key="2">
    <source>
        <dbReference type="EMBL" id="KKS42494.1"/>
    </source>
</evidence>
<dbReference type="EMBL" id="LCCZ01000042">
    <property type="protein sequence ID" value="KKS42494.1"/>
    <property type="molecule type" value="Genomic_DNA"/>
</dbReference>
<reference evidence="2 3" key="1">
    <citation type="journal article" date="2015" name="Nature">
        <title>rRNA introns, odd ribosomes, and small enigmatic genomes across a large radiation of phyla.</title>
        <authorList>
            <person name="Brown C.T."/>
            <person name="Hug L.A."/>
            <person name="Thomas B.C."/>
            <person name="Sharon I."/>
            <person name="Castelle C.J."/>
            <person name="Singh A."/>
            <person name="Wilkins M.J."/>
            <person name="Williams K.H."/>
            <person name="Banfield J.F."/>
        </authorList>
    </citation>
    <scope>NUCLEOTIDE SEQUENCE [LARGE SCALE GENOMIC DNA]</scope>
</reference>